<dbReference type="PIRSF" id="PIRSF006054">
    <property type="entry name" value="UCP006054"/>
    <property type="match status" value="1"/>
</dbReference>
<organism evidence="3 4">
    <name type="scientific">Clostridium brassicae</name>
    <dbReference type="NCBI Taxonomy" id="2999072"/>
    <lineage>
        <taxon>Bacteria</taxon>
        <taxon>Bacillati</taxon>
        <taxon>Bacillota</taxon>
        <taxon>Clostridia</taxon>
        <taxon>Eubacteriales</taxon>
        <taxon>Clostridiaceae</taxon>
        <taxon>Clostridium</taxon>
    </lineage>
</organism>
<reference evidence="3" key="1">
    <citation type="submission" date="2022-12" db="EMBL/GenBank/DDBJ databases">
        <title>Clostridium sp. nov., isolated from industrial wastewater.</title>
        <authorList>
            <person name="Jiayan W."/>
        </authorList>
    </citation>
    <scope>NUCLEOTIDE SEQUENCE</scope>
    <source>
        <strain evidence="3">ZC22-4</strain>
    </source>
</reference>
<dbReference type="GO" id="GO:0003941">
    <property type="term" value="F:L-serine ammonia-lyase activity"/>
    <property type="evidence" value="ECO:0007669"/>
    <property type="project" value="UniProtKB-EC"/>
</dbReference>
<proteinExistence type="inferred from homology"/>
<dbReference type="InterPro" id="IPR005130">
    <property type="entry name" value="Ser_deHydtase-like_asu"/>
</dbReference>
<dbReference type="PANTHER" id="PTHR30501:SF2">
    <property type="entry name" value="UPF0597 PROTEIN YHAM"/>
    <property type="match status" value="1"/>
</dbReference>
<dbReference type="Pfam" id="PF03313">
    <property type="entry name" value="SDH_alpha"/>
    <property type="match status" value="1"/>
</dbReference>
<comment type="similarity">
    <text evidence="1">Belongs to the UPF0597 family.</text>
</comment>
<name>A0ABT4DCX8_9CLOT</name>
<dbReference type="Proteomes" id="UP001144612">
    <property type="component" value="Unassembled WGS sequence"/>
</dbReference>
<keyword evidence="3" id="KW-0456">Lyase</keyword>
<evidence type="ECO:0000313" key="3">
    <source>
        <dbReference type="EMBL" id="MCY6960174.1"/>
    </source>
</evidence>
<dbReference type="RefSeq" id="WP_268062610.1">
    <property type="nucleotide sequence ID" value="NZ_JAPQFJ010000021.1"/>
</dbReference>
<comment type="caution">
    <text evidence="3">The sequence shown here is derived from an EMBL/GenBank/DDBJ whole genome shotgun (WGS) entry which is preliminary data.</text>
</comment>
<dbReference type="EMBL" id="JAPQFJ010000021">
    <property type="protein sequence ID" value="MCY6960174.1"/>
    <property type="molecule type" value="Genomic_DNA"/>
</dbReference>
<keyword evidence="4" id="KW-1185">Reference proteome</keyword>
<evidence type="ECO:0000313" key="4">
    <source>
        <dbReference type="Proteomes" id="UP001144612"/>
    </source>
</evidence>
<dbReference type="InterPro" id="IPR021144">
    <property type="entry name" value="UPF0597"/>
</dbReference>
<evidence type="ECO:0000259" key="2">
    <source>
        <dbReference type="Pfam" id="PF03313"/>
    </source>
</evidence>
<accession>A0ABT4DCX8</accession>
<gene>
    <name evidence="3" type="ORF">OW729_16275</name>
</gene>
<feature type="domain" description="Serine dehydratase-like alpha subunit" evidence="2">
    <location>
        <begin position="184"/>
        <end position="421"/>
    </location>
</feature>
<dbReference type="PANTHER" id="PTHR30501">
    <property type="entry name" value="UPF0597 PROTEIN YHAM"/>
    <property type="match status" value="1"/>
</dbReference>
<evidence type="ECO:0000256" key="1">
    <source>
        <dbReference type="HAMAP-Rule" id="MF_01845"/>
    </source>
</evidence>
<protein>
    <recommendedName>
        <fullName evidence="1">UPF0597 protein OW729_16275</fullName>
    </recommendedName>
</protein>
<dbReference type="HAMAP" id="MF_01845">
    <property type="entry name" value="UPF0597"/>
    <property type="match status" value="1"/>
</dbReference>
<sequence length="428" mass="45034">MITKENILELLNQEVVPALGCTEPVCVALATADAYHAILGQIVSIKVEVNANIFKNGMSVGIPGCSHVGLNYAAALGACLGNPEKRLELLEDITDSINSFADTIVKNNKVKISINEEETDLYVQAEVITTNGIGISIIRNSHANIVFTKANDTVLVSKKVSKNTENSLYEKLCSTTIAELRSLIDSIDPSQLLFMLEGAKTNEGIADFGLSNHTGIGIGDTLNNLTQNQFFGNNLQSRIMMRTAACAESRMSGCPYAVMSSAGSGNHGITAIIPVVELANENGNTEEELAKALAFSHMVTLYIKQHTGRLSPICGCGMSAASGASAAMTWLLGGNDEQISGSIINMTANLTGIICDGGKIGCALKLASAASAALMSACLAINNVVISKTDGITGATAEEAIKNMGLISNPGMLQTDKMILDIMLEKQN</sequence>